<evidence type="ECO:0000313" key="2">
    <source>
        <dbReference type="Proteomes" id="UP000346198"/>
    </source>
</evidence>
<reference evidence="1 2" key="1">
    <citation type="submission" date="2019-04" db="EMBL/GenBank/DDBJ databases">
        <authorList>
            <person name="Van Vliet M D."/>
        </authorList>
    </citation>
    <scope>NUCLEOTIDE SEQUENCE [LARGE SCALE GENOMIC DNA]</scope>
    <source>
        <strain evidence="1 2">F21</strain>
    </source>
</reference>
<proteinExistence type="predicted"/>
<dbReference type="AlphaFoldDB" id="A0A6C2UGL0"/>
<keyword evidence="2" id="KW-1185">Reference proteome</keyword>
<organism evidence="1 2">
    <name type="scientific">Pontiella sulfatireligans</name>
    <dbReference type="NCBI Taxonomy" id="2750658"/>
    <lineage>
        <taxon>Bacteria</taxon>
        <taxon>Pseudomonadati</taxon>
        <taxon>Kiritimatiellota</taxon>
        <taxon>Kiritimatiellia</taxon>
        <taxon>Kiritimatiellales</taxon>
        <taxon>Pontiellaceae</taxon>
        <taxon>Pontiella</taxon>
    </lineage>
</organism>
<gene>
    <name evidence="1" type="ORF">SCARR_01115</name>
</gene>
<name>A0A6C2UGL0_9BACT</name>
<evidence type="ECO:0000313" key="1">
    <source>
        <dbReference type="EMBL" id="VGO19059.1"/>
    </source>
</evidence>
<sequence length="40" mass="4707">MPINRMNRPLKDILSILLSDRKLSIDPRKVEKSQFNNLIV</sequence>
<protein>
    <submittedName>
        <fullName evidence="1">Uncharacterized protein</fullName>
    </submittedName>
</protein>
<dbReference type="EMBL" id="CAAHFH010000001">
    <property type="protein sequence ID" value="VGO19059.1"/>
    <property type="molecule type" value="Genomic_DNA"/>
</dbReference>
<dbReference type="Proteomes" id="UP000346198">
    <property type="component" value="Unassembled WGS sequence"/>
</dbReference>
<accession>A0A6C2UGL0</accession>